<accession>A0A2V4DY26</accession>
<dbReference type="InterPro" id="IPR056510">
    <property type="entry name" value="WapI"/>
</dbReference>
<dbReference type="AlphaFoldDB" id="A0A2V4DY26"/>
<sequence>MIELTDITNTVNLQFAIVGYEFPDCKDNWCLLKVIVQQNSNRFEKTDPALEIADLQRLYNWFDDLSKSRLPSHAELWFTEPCFSLAFIANKNQKVTISIKLSCELKPDFCFDDLYELHDDWTIVFELTKSNLIAILENLKQWMVKFPPRK</sequence>
<evidence type="ECO:0000313" key="2">
    <source>
        <dbReference type="Proteomes" id="UP000247483"/>
    </source>
</evidence>
<proteinExistence type="predicted"/>
<name>A0A2V4DY26_9GAMM</name>
<dbReference type="EMBL" id="QGLP01000005">
    <property type="protein sequence ID" value="PXZ04399.1"/>
    <property type="molecule type" value="Genomic_DNA"/>
</dbReference>
<dbReference type="RefSeq" id="WP_110423713.1">
    <property type="nucleotide sequence ID" value="NZ_QGLP01000005.1"/>
</dbReference>
<reference evidence="1 2" key="1">
    <citation type="submission" date="2018-05" db="EMBL/GenBank/DDBJ databases">
        <title>Reference genomes for bee gut microbiota database.</title>
        <authorList>
            <person name="Ellegaard K.M."/>
        </authorList>
    </citation>
    <scope>NUCLEOTIDE SEQUENCE [LARGE SCALE GENOMIC DNA]</scope>
    <source>
        <strain evidence="1 2">ESL0177</strain>
    </source>
</reference>
<gene>
    <name evidence="1" type="ORF">DKK79_08565</name>
</gene>
<organism evidence="1 2">
    <name type="scientific">Gilliamella apicola</name>
    <dbReference type="NCBI Taxonomy" id="1196095"/>
    <lineage>
        <taxon>Bacteria</taxon>
        <taxon>Pseudomonadati</taxon>
        <taxon>Pseudomonadota</taxon>
        <taxon>Gammaproteobacteria</taxon>
        <taxon>Orbales</taxon>
        <taxon>Orbaceae</taxon>
        <taxon>Gilliamella</taxon>
    </lineage>
</organism>
<dbReference type="Proteomes" id="UP000247483">
    <property type="component" value="Unassembled WGS sequence"/>
</dbReference>
<comment type="caution">
    <text evidence="1">The sequence shown here is derived from an EMBL/GenBank/DDBJ whole genome shotgun (WGS) entry which is preliminary data.</text>
</comment>
<evidence type="ECO:0000313" key="1">
    <source>
        <dbReference type="EMBL" id="PXZ04399.1"/>
    </source>
</evidence>
<dbReference type="Pfam" id="PF24716">
    <property type="entry name" value="WapI"/>
    <property type="match status" value="1"/>
</dbReference>
<protein>
    <submittedName>
        <fullName evidence="1">Uncharacterized protein</fullName>
    </submittedName>
</protein>